<accession>A0A7V3E7C1</accession>
<feature type="domain" description="tRNA/rRNA methyltransferase SpoU type" evidence="8">
    <location>
        <begin position="24"/>
        <end position="164"/>
    </location>
</feature>
<dbReference type="InterPro" id="IPR029028">
    <property type="entry name" value="Alpha/beta_knot_MTases"/>
</dbReference>
<dbReference type="Gene3D" id="3.40.1280.10">
    <property type="match status" value="1"/>
</dbReference>
<evidence type="ECO:0000256" key="4">
    <source>
        <dbReference type="ARBA" id="ARBA00022691"/>
    </source>
</evidence>
<name>A0A7V3E7C1_9BACT</name>
<evidence type="ECO:0000256" key="5">
    <source>
        <dbReference type="ARBA" id="ARBA00022694"/>
    </source>
</evidence>
<evidence type="ECO:0000259" key="8">
    <source>
        <dbReference type="Pfam" id="PF00588"/>
    </source>
</evidence>
<dbReference type="GO" id="GO:0000049">
    <property type="term" value="F:tRNA binding"/>
    <property type="evidence" value="ECO:0007669"/>
    <property type="project" value="UniProtKB-UniRule"/>
</dbReference>
<sequence>MKKFKSEKRLLKITNTLKHRQFDLMVVLENIHDPHNVSAIFRTCDAVGIPKVSLVYTKEKFPKIGKKSSASAFKWVERQKFTSIETCYSELRKKGFRIFVSSISDDAKSIYQLDFSDKVAIVLGNEHRGVSDDAEKLADEKIMIPMFGMVQSLNVSVAAAIILYEAARQRIAKGKYDDSQLTKVELEELVEQWCRK</sequence>
<dbReference type="HAMAP" id="MF_02060">
    <property type="entry name" value="tRNA_methyltr_TrmH"/>
    <property type="match status" value="1"/>
</dbReference>
<dbReference type="InterPro" id="IPR029026">
    <property type="entry name" value="tRNA_m1G_MTases_N"/>
</dbReference>
<dbReference type="CDD" id="cd18092">
    <property type="entry name" value="SpoU-like_TrmH"/>
    <property type="match status" value="1"/>
</dbReference>
<dbReference type="AlphaFoldDB" id="A0A7V3E7C1"/>
<gene>
    <name evidence="7" type="primary">trmH</name>
    <name evidence="9" type="ORF">ENS31_05980</name>
</gene>
<dbReference type="SUPFAM" id="SSF75217">
    <property type="entry name" value="alpha/beta knot"/>
    <property type="match status" value="1"/>
</dbReference>
<comment type="catalytic activity">
    <reaction evidence="7">
        <text>guanosine(18) in tRNA + S-adenosyl-L-methionine = 2'-O-methylguanosine(18) in tRNA + S-adenosyl-L-homocysteine + H(+)</text>
        <dbReference type="Rhea" id="RHEA:20077"/>
        <dbReference type="Rhea" id="RHEA-COMP:10190"/>
        <dbReference type="Rhea" id="RHEA-COMP:10192"/>
        <dbReference type="ChEBI" id="CHEBI:15378"/>
        <dbReference type="ChEBI" id="CHEBI:57856"/>
        <dbReference type="ChEBI" id="CHEBI:59789"/>
        <dbReference type="ChEBI" id="CHEBI:74269"/>
        <dbReference type="ChEBI" id="CHEBI:74445"/>
        <dbReference type="EC" id="2.1.1.34"/>
    </reaction>
</comment>
<dbReference type="EC" id="2.1.1.34" evidence="7"/>
<comment type="similarity">
    <text evidence="7">Belongs to the class IV-like SAM-binding methyltransferase superfamily. RNA methyltransferase TrmH family.</text>
</comment>
<dbReference type="InterPro" id="IPR001537">
    <property type="entry name" value="SpoU_MeTrfase"/>
</dbReference>
<dbReference type="PANTHER" id="PTHR43453">
    <property type="entry name" value="RRNA METHYLASE-LIKE"/>
    <property type="match status" value="1"/>
</dbReference>
<organism evidence="9">
    <name type="scientific">Ignavibacterium album</name>
    <dbReference type="NCBI Taxonomy" id="591197"/>
    <lineage>
        <taxon>Bacteria</taxon>
        <taxon>Pseudomonadati</taxon>
        <taxon>Ignavibacteriota</taxon>
        <taxon>Ignavibacteria</taxon>
        <taxon>Ignavibacteriales</taxon>
        <taxon>Ignavibacteriaceae</taxon>
        <taxon>Ignavibacterium</taxon>
    </lineage>
</organism>
<feature type="binding site" evidence="7">
    <location>
        <position position="153"/>
    </location>
    <ligand>
        <name>S-adenosyl-L-methionine</name>
        <dbReference type="ChEBI" id="CHEBI:59789"/>
    </ligand>
</feature>
<proteinExistence type="inferred from homology"/>
<evidence type="ECO:0000256" key="2">
    <source>
        <dbReference type="ARBA" id="ARBA00022603"/>
    </source>
</evidence>
<evidence type="ECO:0000256" key="6">
    <source>
        <dbReference type="ARBA" id="ARBA00022884"/>
    </source>
</evidence>
<keyword evidence="2 7" id="KW-0489">Methyltransferase</keyword>
<feature type="binding site" evidence="7">
    <location>
        <position position="101"/>
    </location>
    <ligand>
        <name>S-adenosyl-L-methionine</name>
        <dbReference type="ChEBI" id="CHEBI:59789"/>
    </ligand>
</feature>
<keyword evidence="1 7" id="KW-0820">tRNA-binding</keyword>
<dbReference type="Pfam" id="PF00588">
    <property type="entry name" value="SpoU_methylase"/>
    <property type="match status" value="1"/>
</dbReference>
<keyword evidence="5 7" id="KW-0819">tRNA processing</keyword>
<dbReference type="InterPro" id="IPR033671">
    <property type="entry name" value="TrmH"/>
</dbReference>
<dbReference type="GO" id="GO:0141100">
    <property type="term" value="F:tRNA (guanine(18)-2'-O)-methyltransferase activity"/>
    <property type="evidence" value="ECO:0007669"/>
    <property type="project" value="UniProtKB-UniRule"/>
</dbReference>
<keyword evidence="4 7" id="KW-0949">S-adenosyl-L-methionine</keyword>
<comment type="caution">
    <text evidence="7">Lacks conserved residue(s) required for the propagation of feature annotation.</text>
</comment>
<dbReference type="GO" id="GO:0002938">
    <property type="term" value="P:tRNA guanine ribose methylation"/>
    <property type="evidence" value="ECO:0007669"/>
    <property type="project" value="UniProtKB-UniRule"/>
</dbReference>
<evidence type="ECO:0000313" key="9">
    <source>
        <dbReference type="EMBL" id="HFI91069.1"/>
    </source>
</evidence>
<evidence type="ECO:0000256" key="7">
    <source>
        <dbReference type="HAMAP-Rule" id="MF_02060"/>
    </source>
</evidence>
<keyword evidence="6 7" id="KW-0694">RNA-binding</keyword>
<dbReference type="PANTHER" id="PTHR43453:SF1">
    <property type="entry name" value="TRNA_RRNA METHYLTRANSFERASE SPOU TYPE DOMAIN-CONTAINING PROTEIN"/>
    <property type="match status" value="1"/>
</dbReference>
<dbReference type="EMBL" id="DSUJ01000008">
    <property type="protein sequence ID" value="HFI91069.1"/>
    <property type="molecule type" value="Genomic_DNA"/>
</dbReference>
<reference evidence="9" key="1">
    <citation type="journal article" date="2020" name="mSystems">
        <title>Genome- and Community-Level Interaction Insights into Carbon Utilization and Element Cycling Functions of Hydrothermarchaeota in Hydrothermal Sediment.</title>
        <authorList>
            <person name="Zhou Z."/>
            <person name="Liu Y."/>
            <person name="Xu W."/>
            <person name="Pan J."/>
            <person name="Luo Z.H."/>
            <person name="Li M."/>
        </authorList>
    </citation>
    <scope>NUCLEOTIDE SEQUENCE [LARGE SCALE GENOMIC DNA]</scope>
    <source>
        <strain evidence="9">SpSt-479</strain>
    </source>
</reference>
<evidence type="ECO:0000256" key="1">
    <source>
        <dbReference type="ARBA" id="ARBA00022555"/>
    </source>
</evidence>
<protein>
    <recommendedName>
        <fullName evidence="7">tRNA (guanosine(18)-2'-O)-methyltransferase</fullName>
        <ecNumber evidence="7">2.1.1.34</ecNumber>
    </recommendedName>
    <alternativeName>
        <fullName evidence="7">tRNA [Gm18] methyltransferase</fullName>
    </alternativeName>
</protein>
<comment type="function">
    <text evidence="7">Catalyzes the 2'-O methylation of guanosine at position 18 in tRNA.</text>
</comment>
<feature type="binding site" evidence="7">
    <location>
        <position position="144"/>
    </location>
    <ligand>
        <name>S-adenosyl-L-methionine</name>
        <dbReference type="ChEBI" id="CHEBI:59789"/>
    </ligand>
</feature>
<evidence type="ECO:0000256" key="3">
    <source>
        <dbReference type="ARBA" id="ARBA00022679"/>
    </source>
</evidence>
<comment type="caution">
    <text evidence="9">The sequence shown here is derived from an EMBL/GenBank/DDBJ whole genome shotgun (WGS) entry which is preliminary data.</text>
</comment>
<keyword evidence="3 7" id="KW-0808">Transferase</keyword>